<dbReference type="AlphaFoldDB" id="A0AAV9F247"/>
<keyword evidence="3" id="KW-1185">Reference proteome</keyword>
<evidence type="ECO:0000313" key="3">
    <source>
        <dbReference type="Proteomes" id="UP001180020"/>
    </source>
</evidence>
<gene>
    <name evidence="2" type="ORF">QJS10_CPB04g01312</name>
</gene>
<evidence type="ECO:0000256" key="1">
    <source>
        <dbReference type="SAM" id="MobiDB-lite"/>
    </source>
</evidence>
<accession>A0AAV9F247</accession>
<proteinExistence type="predicted"/>
<dbReference type="Proteomes" id="UP001180020">
    <property type="component" value="Unassembled WGS sequence"/>
</dbReference>
<comment type="caution">
    <text evidence="2">The sequence shown here is derived from an EMBL/GenBank/DDBJ whole genome shotgun (WGS) entry which is preliminary data.</text>
</comment>
<feature type="region of interest" description="Disordered" evidence="1">
    <location>
        <begin position="1"/>
        <end position="27"/>
    </location>
</feature>
<name>A0AAV9F247_ACOCL</name>
<protein>
    <submittedName>
        <fullName evidence="2">Uncharacterized protein</fullName>
    </submittedName>
</protein>
<organism evidence="2 3">
    <name type="scientific">Acorus calamus</name>
    <name type="common">Sweet flag</name>
    <dbReference type="NCBI Taxonomy" id="4465"/>
    <lineage>
        <taxon>Eukaryota</taxon>
        <taxon>Viridiplantae</taxon>
        <taxon>Streptophyta</taxon>
        <taxon>Embryophyta</taxon>
        <taxon>Tracheophyta</taxon>
        <taxon>Spermatophyta</taxon>
        <taxon>Magnoliopsida</taxon>
        <taxon>Liliopsida</taxon>
        <taxon>Acoraceae</taxon>
        <taxon>Acorus</taxon>
    </lineage>
</organism>
<sequence length="122" mass="13372">MPVEPTLVVSDDSPSDSSDSETDPDPVQPIMHIFELEPLIFKNAQFEGAVKPSKLPDLPSHLPKELFPPDSPAISNSIILYQTHKPLITPVEESSLSPLLGHQYYDKPCFLALVQSIVAPVT</sequence>
<evidence type="ECO:0000313" key="2">
    <source>
        <dbReference type="EMBL" id="KAK1318652.1"/>
    </source>
</evidence>
<reference evidence="2" key="1">
    <citation type="journal article" date="2023" name="Nat. Commun.">
        <title>Diploid and tetraploid genomes of Acorus and the evolution of monocots.</title>
        <authorList>
            <person name="Ma L."/>
            <person name="Liu K.W."/>
            <person name="Li Z."/>
            <person name="Hsiao Y.Y."/>
            <person name="Qi Y."/>
            <person name="Fu T."/>
            <person name="Tang G.D."/>
            <person name="Zhang D."/>
            <person name="Sun W.H."/>
            <person name="Liu D.K."/>
            <person name="Li Y."/>
            <person name="Chen G.Z."/>
            <person name="Liu X.D."/>
            <person name="Liao X.Y."/>
            <person name="Jiang Y.T."/>
            <person name="Yu X."/>
            <person name="Hao Y."/>
            <person name="Huang J."/>
            <person name="Zhao X.W."/>
            <person name="Ke S."/>
            <person name="Chen Y.Y."/>
            <person name="Wu W.L."/>
            <person name="Hsu J.L."/>
            <person name="Lin Y.F."/>
            <person name="Huang M.D."/>
            <person name="Li C.Y."/>
            <person name="Huang L."/>
            <person name="Wang Z.W."/>
            <person name="Zhao X."/>
            <person name="Zhong W.Y."/>
            <person name="Peng D.H."/>
            <person name="Ahmad S."/>
            <person name="Lan S."/>
            <person name="Zhang J.S."/>
            <person name="Tsai W.C."/>
            <person name="Van de Peer Y."/>
            <person name="Liu Z.J."/>
        </authorList>
    </citation>
    <scope>NUCLEOTIDE SEQUENCE</scope>
    <source>
        <strain evidence="2">CP</strain>
    </source>
</reference>
<dbReference type="EMBL" id="JAUJYO010000004">
    <property type="protein sequence ID" value="KAK1318652.1"/>
    <property type="molecule type" value="Genomic_DNA"/>
</dbReference>
<reference evidence="2" key="2">
    <citation type="submission" date="2023-06" db="EMBL/GenBank/DDBJ databases">
        <authorList>
            <person name="Ma L."/>
            <person name="Liu K.-W."/>
            <person name="Li Z."/>
            <person name="Hsiao Y.-Y."/>
            <person name="Qi Y."/>
            <person name="Fu T."/>
            <person name="Tang G."/>
            <person name="Zhang D."/>
            <person name="Sun W.-H."/>
            <person name="Liu D.-K."/>
            <person name="Li Y."/>
            <person name="Chen G.-Z."/>
            <person name="Liu X.-D."/>
            <person name="Liao X.-Y."/>
            <person name="Jiang Y.-T."/>
            <person name="Yu X."/>
            <person name="Hao Y."/>
            <person name="Huang J."/>
            <person name="Zhao X.-W."/>
            <person name="Ke S."/>
            <person name="Chen Y.-Y."/>
            <person name="Wu W.-L."/>
            <person name="Hsu J.-L."/>
            <person name="Lin Y.-F."/>
            <person name="Huang M.-D."/>
            <person name="Li C.-Y."/>
            <person name="Huang L."/>
            <person name="Wang Z.-W."/>
            <person name="Zhao X."/>
            <person name="Zhong W.-Y."/>
            <person name="Peng D.-H."/>
            <person name="Ahmad S."/>
            <person name="Lan S."/>
            <person name="Zhang J.-S."/>
            <person name="Tsai W.-C."/>
            <person name="Van De Peer Y."/>
            <person name="Liu Z.-J."/>
        </authorList>
    </citation>
    <scope>NUCLEOTIDE SEQUENCE</scope>
    <source>
        <strain evidence="2">CP</strain>
        <tissue evidence="2">Leaves</tissue>
    </source>
</reference>